<evidence type="ECO:0000313" key="2">
    <source>
        <dbReference type="Proteomes" id="UP000724874"/>
    </source>
</evidence>
<comment type="caution">
    <text evidence="1">The sequence shown here is derived from an EMBL/GenBank/DDBJ whole genome shotgun (WGS) entry which is preliminary data.</text>
</comment>
<organism evidence="1 2">
    <name type="scientific">Gymnopilus junonius</name>
    <name type="common">Spectacular rustgill mushroom</name>
    <name type="synonym">Gymnopilus spectabilis subsp. junonius</name>
    <dbReference type="NCBI Taxonomy" id="109634"/>
    <lineage>
        <taxon>Eukaryota</taxon>
        <taxon>Fungi</taxon>
        <taxon>Dikarya</taxon>
        <taxon>Basidiomycota</taxon>
        <taxon>Agaricomycotina</taxon>
        <taxon>Agaricomycetes</taxon>
        <taxon>Agaricomycetidae</taxon>
        <taxon>Agaricales</taxon>
        <taxon>Agaricineae</taxon>
        <taxon>Hymenogastraceae</taxon>
        <taxon>Gymnopilus</taxon>
    </lineage>
</organism>
<dbReference type="AlphaFoldDB" id="A0A9P5NTI6"/>
<dbReference type="EMBL" id="JADNYJ010000021">
    <property type="protein sequence ID" value="KAF8905845.1"/>
    <property type="molecule type" value="Genomic_DNA"/>
</dbReference>
<evidence type="ECO:0000313" key="1">
    <source>
        <dbReference type="EMBL" id="KAF8905845.1"/>
    </source>
</evidence>
<dbReference type="Proteomes" id="UP000724874">
    <property type="component" value="Unassembled WGS sequence"/>
</dbReference>
<accession>A0A9P5NTI6</accession>
<reference evidence="1" key="1">
    <citation type="submission" date="2020-11" db="EMBL/GenBank/DDBJ databases">
        <authorList>
            <consortium name="DOE Joint Genome Institute"/>
            <person name="Ahrendt S."/>
            <person name="Riley R."/>
            <person name="Andreopoulos W."/>
            <person name="LaButti K."/>
            <person name="Pangilinan J."/>
            <person name="Ruiz-duenas F.J."/>
            <person name="Barrasa J.M."/>
            <person name="Sanchez-Garcia M."/>
            <person name="Camarero S."/>
            <person name="Miyauchi S."/>
            <person name="Serrano A."/>
            <person name="Linde D."/>
            <person name="Babiker R."/>
            <person name="Drula E."/>
            <person name="Ayuso-Fernandez I."/>
            <person name="Pacheco R."/>
            <person name="Padilla G."/>
            <person name="Ferreira P."/>
            <person name="Barriuso J."/>
            <person name="Kellner H."/>
            <person name="Castanera R."/>
            <person name="Alfaro M."/>
            <person name="Ramirez L."/>
            <person name="Pisabarro A.G."/>
            <person name="Kuo A."/>
            <person name="Tritt A."/>
            <person name="Lipzen A."/>
            <person name="He G."/>
            <person name="Yan M."/>
            <person name="Ng V."/>
            <person name="Cullen D."/>
            <person name="Martin F."/>
            <person name="Rosso M.-N."/>
            <person name="Henrissat B."/>
            <person name="Hibbett D."/>
            <person name="Martinez A.T."/>
            <person name="Grigoriev I.V."/>
        </authorList>
    </citation>
    <scope>NUCLEOTIDE SEQUENCE</scope>
    <source>
        <strain evidence="1">AH 44721</strain>
    </source>
</reference>
<keyword evidence="2" id="KW-1185">Reference proteome</keyword>
<dbReference type="OrthoDB" id="163438at2759"/>
<gene>
    <name evidence="1" type="ORF">CPB84DRAFT_1771326</name>
</gene>
<proteinExistence type="predicted"/>
<sequence>MGQPIETRSPAFLEVLLHLKPGDIQTWLFDLHSLVNIGKVDEDITFYHASLSDYLRDPSRRIPHQCKILSQALHPTLVRERRVERRSRYAYLETQQFIHQAHW</sequence>
<name>A0A9P5NTI6_GYMJU</name>
<protein>
    <submittedName>
        <fullName evidence="1">Uncharacterized protein</fullName>
    </submittedName>
</protein>